<keyword evidence="2 6" id="KW-0255">Endonuclease</keyword>
<dbReference type="InterPro" id="IPR004603">
    <property type="entry name" value="DNA_mismatch_endonuc_vsr"/>
</dbReference>
<dbReference type="NCBIfam" id="TIGR00632">
    <property type="entry name" value="vsr"/>
    <property type="match status" value="1"/>
</dbReference>
<dbReference type="Proteomes" id="UP000730618">
    <property type="component" value="Unassembled WGS sequence"/>
</dbReference>
<evidence type="ECO:0000256" key="1">
    <source>
        <dbReference type="ARBA" id="ARBA00022722"/>
    </source>
</evidence>
<dbReference type="Pfam" id="PF03852">
    <property type="entry name" value="Vsr"/>
    <property type="match status" value="1"/>
</dbReference>
<dbReference type="PIRSF" id="PIRSF018267">
    <property type="entry name" value="VSR_endonuc"/>
    <property type="match status" value="1"/>
</dbReference>
<evidence type="ECO:0000256" key="5">
    <source>
        <dbReference type="ARBA" id="ARBA00023204"/>
    </source>
</evidence>
<dbReference type="EC" id="3.1.-.-" evidence="6"/>
<dbReference type="RefSeq" id="WP_218103167.1">
    <property type="nucleotide sequence ID" value="NZ_CAJVCE010000042.1"/>
</dbReference>
<evidence type="ECO:0000256" key="3">
    <source>
        <dbReference type="ARBA" id="ARBA00022763"/>
    </source>
</evidence>
<keyword evidence="4 6" id="KW-0378">Hydrolase</keyword>
<dbReference type="GO" id="GO:0016787">
    <property type="term" value="F:hydrolase activity"/>
    <property type="evidence" value="ECO:0007669"/>
    <property type="project" value="UniProtKB-KW"/>
</dbReference>
<reference evidence="7 8" key="1">
    <citation type="submission" date="2021-06" db="EMBL/GenBank/DDBJ databases">
        <authorList>
            <person name="Criscuolo A."/>
        </authorList>
    </citation>
    <scope>NUCLEOTIDE SEQUENCE [LARGE SCALE GENOMIC DNA]</scope>
    <source>
        <strain evidence="8">CIP 111802</strain>
    </source>
</reference>
<protein>
    <recommendedName>
        <fullName evidence="6">Very short patch repair endonuclease</fullName>
        <ecNumber evidence="6">3.1.-.-</ecNumber>
    </recommendedName>
</protein>
<comment type="caution">
    <text evidence="7">The sequence shown here is derived from an EMBL/GenBank/DDBJ whole genome shotgun (WGS) entry which is preliminary data.</text>
</comment>
<dbReference type="CDD" id="cd00221">
    <property type="entry name" value="Vsr"/>
    <property type="match status" value="1"/>
</dbReference>
<gene>
    <name evidence="7" type="primary">vsr</name>
    <name evidence="7" type="ORF">PAECIP111802_07038</name>
</gene>
<sequence>MPDKFSQETRSKIMKSIRSKTKMEDKICKALWKQGLRFRRNVKDLPGKPDIAIKRYQTVVFLDSCFWHVCDIHGHIPKSNLDYWVNKLKKNKERDKKVTDDYIFNKWRVLRIWEHQVKEDFEGTVKQIAAFLIQSKETAKRTK</sequence>
<proteinExistence type="inferred from homology"/>
<keyword evidence="5 6" id="KW-0234">DNA repair</keyword>
<evidence type="ECO:0000256" key="6">
    <source>
        <dbReference type="PIRNR" id="PIRNR018267"/>
    </source>
</evidence>
<keyword evidence="1 6" id="KW-0540">Nuclease</keyword>
<name>A0ABN7U0U4_9BACL</name>
<evidence type="ECO:0000256" key="4">
    <source>
        <dbReference type="ARBA" id="ARBA00022801"/>
    </source>
</evidence>
<comment type="function">
    <text evidence="6">May nick specific sequences that contain T:G mispairs resulting from m5C-deamination.</text>
</comment>
<keyword evidence="8" id="KW-1185">Reference proteome</keyword>
<comment type="similarity">
    <text evidence="6">Belongs to the vsr family.</text>
</comment>
<evidence type="ECO:0000256" key="2">
    <source>
        <dbReference type="ARBA" id="ARBA00022759"/>
    </source>
</evidence>
<evidence type="ECO:0000313" key="8">
    <source>
        <dbReference type="Proteomes" id="UP000730618"/>
    </source>
</evidence>
<dbReference type="EMBL" id="CAJVCE010000042">
    <property type="protein sequence ID" value="CAG7658413.1"/>
    <property type="molecule type" value="Genomic_DNA"/>
</dbReference>
<accession>A0ABN7U0U4</accession>
<organism evidence="7 8">
    <name type="scientific">Paenibacillus allorhizosphaerae</name>
    <dbReference type="NCBI Taxonomy" id="2849866"/>
    <lineage>
        <taxon>Bacteria</taxon>
        <taxon>Bacillati</taxon>
        <taxon>Bacillota</taxon>
        <taxon>Bacilli</taxon>
        <taxon>Bacillales</taxon>
        <taxon>Paenibacillaceae</taxon>
        <taxon>Paenibacillus</taxon>
    </lineage>
</organism>
<evidence type="ECO:0000313" key="7">
    <source>
        <dbReference type="EMBL" id="CAG7658413.1"/>
    </source>
</evidence>
<keyword evidence="3 6" id="KW-0227">DNA damage</keyword>